<dbReference type="GO" id="GO:0006351">
    <property type="term" value="P:DNA-templated transcription"/>
    <property type="evidence" value="ECO:0007669"/>
    <property type="project" value="TreeGrafter"/>
</dbReference>
<dbReference type="GO" id="GO:0043565">
    <property type="term" value="F:sequence-specific DNA binding"/>
    <property type="evidence" value="ECO:0007669"/>
    <property type="project" value="TreeGrafter"/>
</dbReference>
<evidence type="ECO:0000256" key="1">
    <source>
        <dbReference type="ARBA" id="ARBA00003502"/>
    </source>
</evidence>
<dbReference type="InterPro" id="IPR000847">
    <property type="entry name" value="LysR_HTH_N"/>
</dbReference>
<dbReference type="InterPro" id="IPR036390">
    <property type="entry name" value="WH_DNA-bd_sf"/>
</dbReference>
<comment type="similarity">
    <text evidence="2">Belongs to the LysR transcriptional regulatory family.</text>
</comment>
<protein>
    <submittedName>
        <fullName evidence="7">LysR family transcriptional regulator</fullName>
    </submittedName>
</protein>
<dbReference type="Gene3D" id="3.40.190.290">
    <property type="match status" value="1"/>
</dbReference>
<dbReference type="InterPro" id="IPR036388">
    <property type="entry name" value="WH-like_DNA-bd_sf"/>
</dbReference>
<dbReference type="InterPro" id="IPR058163">
    <property type="entry name" value="LysR-type_TF_proteobact-type"/>
</dbReference>
<gene>
    <name evidence="7" type="ORF">E4K64_20010</name>
</gene>
<dbReference type="SUPFAM" id="SSF46785">
    <property type="entry name" value="Winged helix' DNA-binding domain"/>
    <property type="match status" value="1"/>
</dbReference>
<dbReference type="Proteomes" id="UP000297700">
    <property type="component" value="Unassembled WGS sequence"/>
</dbReference>
<sequence length="333" mass="36932">MFGLHFNIANVHQPRSGRSGPGAATLRVPAAEVHNPSMFDWNDLKYFLAVARHGSTIAAGKALGVSQSTVHRRLDELERRLERALVTRQQTGYRLTEFGLAMLPYAERVEATIGDFRRRAGDVEQDMKGVIRVTCPEPIVARLIQSGLIEAFHAQHPSLRVEFVMSDRYLDLSKGEVDVAFRSGDTDDELVGRKIAESIWAVYGSRDYLERHGKPQHTKDLAGHLLVGLDESLANHRAVKWLKEVAPDARMSARINSVLGLVSAIKSGVGIGPLPIALGDAEPDLVRVLGPIPELTRSWRILTHPDLRRVPRIAAFFDFIVLQREALKPILTG</sequence>
<dbReference type="PANTHER" id="PTHR30537">
    <property type="entry name" value="HTH-TYPE TRANSCRIPTIONAL REGULATOR"/>
    <property type="match status" value="1"/>
</dbReference>
<proteinExistence type="inferred from homology"/>
<feature type="domain" description="HTH lysR-type" evidence="6">
    <location>
        <begin position="39"/>
        <end position="96"/>
    </location>
</feature>
<keyword evidence="3" id="KW-0805">Transcription regulation</keyword>
<organism evidence="7 8">
    <name type="scientific">Bradyrhizobium frederickii</name>
    <dbReference type="NCBI Taxonomy" id="2560054"/>
    <lineage>
        <taxon>Bacteria</taxon>
        <taxon>Pseudomonadati</taxon>
        <taxon>Pseudomonadota</taxon>
        <taxon>Alphaproteobacteria</taxon>
        <taxon>Hyphomicrobiales</taxon>
        <taxon>Nitrobacteraceae</taxon>
        <taxon>Bradyrhizobium</taxon>
    </lineage>
</organism>
<evidence type="ECO:0000256" key="5">
    <source>
        <dbReference type="ARBA" id="ARBA00023163"/>
    </source>
</evidence>
<evidence type="ECO:0000256" key="4">
    <source>
        <dbReference type="ARBA" id="ARBA00023125"/>
    </source>
</evidence>
<evidence type="ECO:0000256" key="3">
    <source>
        <dbReference type="ARBA" id="ARBA00023015"/>
    </source>
</evidence>
<dbReference type="Pfam" id="PF03466">
    <property type="entry name" value="LysR_substrate"/>
    <property type="match status" value="1"/>
</dbReference>
<dbReference type="AlphaFoldDB" id="A0A4Y9NZP2"/>
<keyword evidence="5" id="KW-0804">Transcription</keyword>
<evidence type="ECO:0000259" key="6">
    <source>
        <dbReference type="PROSITE" id="PS50931"/>
    </source>
</evidence>
<reference evidence="7 8" key="1">
    <citation type="submission" date="2019-03" db="EMBL/GenBank/DDBJ databases">
        <title>Bradyrhizobium strains diversity.</title>
        <authorList>
            <person name="Urquiaga M.C.O."/>
            <person name="Hungria M."/>
            <person name="Delamuta J.R.M."/>
            <person name="Klepa M.S."/>
        </authorList>
    </citation>
    <scope>NUCLEOTIDE SEQUENCE [LARGE SCALE GENOMIC DNA]</scope>
    <source>
        <strain evidence="7 8">CNPSo 3426</strain>
    </source>
</reference>
<dbReference type="GO" id="GO:0003700">
    <property type="term" value="F:DNA-binding transcription factor activity"/>
    <property type="evidence" value="ECO:0007669"/>
    <property type="project" value="InterPro"/>
</dbReference>
<dbReference type="InterPro" id="IPR005119">
    <property type="entry name" value="LysR_subst-bd"/>
</dbReference>
<name>A0A4Y9NZP2_9BRAD</name>
<dbReference type="SUPFAM" id="SSF53850">
    <property type="entry name" value="Periplasmic binding protein-like II"/>
    <property type="match status" value="1"/>
</dbReference>
<dbReference type="Pfam" id="PF00126">
    <property type="entry name" value="HTH_1"/>
    <property type="match status" value="1"/>
</dbReference>
<evidence type="ECO:0000313" key="7">
    <source>
        <dbReference type="EMBL" id="TFV73530.1"/>
    </source>
</evidence>
<comment type="function">
    <text evidence="1">NodD regulates the expression of the nodABCFE genes which encode other nodulation proteins. NodD is also a negative regulator of its own expression. Binds flavonoids as inducers.</text>
</comment>
<comment type="caution">
    <text evidence="7">The sequence shown here is derived from an EMBL/GenBank/DDBJ whole genome shotgun (WGS) entry which is preliminary data.</text>
</comment>
<evidence type="ECO:0000256" key="2">
    <source>
        <dbReference type="ARBA" id="ARBA00009437"/>
    </source>
</evidence>
<accession>A0A4Y9NZP2</accession>
<dbReference type="PROSITE" id="PS50931">
    <property type="entry name" value="HTH_LYSR"/>
    <property type="match status" value="1"/>
</dbReference>
<keyword evidence="4" id="KW-0238">DNA-binding</keyword>
<dbReference type="PANTHER" id="PTHR30537:SF3">
    <property type="entry name" value="TRANSCRIPTIONAL REGULATORY PROTEIN"/>
    <property type="match status" value="1"/>
</dbReference>
<evidence type="ECO:0000313" key="8">
    <source>
        <dbReference type="Proteomes" id="UP000297700"/>
    </source>
</evidence>
<dbReference type="Gene3D" id="1.10.10.10">
    <property type="entry name" value="Winged helix-like DNA-binding domain superfamily/Winged helix DNA-binding domain"/>
    <property type="match status" value="1"/>
</dbReference>
<dbReference type="EMBL" id="SPQS01000011">
    <property type="protein sequence ID" value="TFV73530.1"/>
    <property type="molecule type" value="Genomic_DNA"/>
</dbReference>